<dbReference type="Proteomes" id="UP000029643">
    <property type="component" value="Unassembled WGS sequence"/>
</dbReference>
<sequence length="37" mass="4326">MLLAQNDSLRVENSYLATSLDSTRVRLEERTILQILY</sequence>
<evidence type="ECO:0000313" key="2">
    <source>
        <dbReference type="Proteomes" id="UP000029643"/>
    </source>
</evidence>
<reference evidence="1 2" key="1">
    <citation type="journal article" date="2014" name="Genome Announc.">
        <title>Draft Genome Sequences of Marine Flavobacterium Algibacter lectus Strains SS8 and NR4.</title>
        <authorList>
            <person name="Takatani N."/>
            <person name="Nakanishi M."/>
            <person name="Meirelles P."/>
            <person name="Mino S."/>
            <person name="Suda W."/>
            <person name="Oshima K."/>
            <person name="Hattori M."/>
            <person name="Ohkuma M."/>
            <person name="Hosokawa M."/>
            <person name="Miyashita K."/>
            <person name="Thompson F.L."/>
            <person name="Niwa A."/>
            <person name="Sawabe T."/>
            <person name="Sawabe T."/>
        </authorList>
    </citation>
    <scope>NUCLEOTIDE SEQUENCE [LARGE SCALE GENOMIC DNA]</scope>
    <source>
        <strain evidence="2">JCM19274</strain>
    </source>
</reference>
<protein>
    <submittedName>
        <fullName evidence="1">Uncharacterized protein</fullName>
    </submittedName>
</protein>
<proteinExistence type="predicted"/>
<gene>
    <name evidence="1" type="ORF">JCM19274_3734</name>
</gene>
<dbReference type="EMBL" id="BBNU01000009">
    <property type="protein sequence ID" value="GAL80164.1"/>
    <property type="molecule type" value="Genomic_DNA"/>
</dbReference>
<name>A0A090WXK4_9FLAO</name>
<evidence type="ECO:0000313" key="1">
    <source>
        <dbReference type="EMBL" id="GAL80164.1"/>
    </source>
</evidence>
<dbReference type="AlphaFoldDB" id="A0A090WXK4"/>
<organism evidence="1 2">
    <name type="scientific">Algibacter lectus</name>
    <dbReference type="NCBI Taxonomy" id="221126"/>
    <lineage>
        <taxon>Bacteria</taxon>
        <taxon>Pseudomonadati</taxon>
        <taxon>Bacteroidota</taxon>
        <taxon>Flavobacteriia</taxon>
        <taxon>Flavobacteriales</taxon>
        <taxon>Flavobacteriaceae</taxon>
        <taxon>Algibacter</taxon>
    </lineage>
</organism>
<comment type="caution">
    <text evidence="1">The sequence shown here is derived from an EMBL/GenBank/DDBJ whole genome shotgun (WGS) entry which is preliminary data.</text>
</comment>
<accession>A0A090WXK4</accession>